<keyword evidence="3 6" id="KW-0547">Nucleotide-binding</keyword>
<sequence>MMSQGISTWGDFVDSDDEGEFEDAYEPIFKSNSLLFLNPSPPKVAAMTTQDSEAIDTTASSSIWGDFVDSDGECDVEDACEPVDRYEEGLYLPICIGEVIADRYRIEHKLGHGGFSTVWMAHDMDNGKDVALKIMTANFGGEREFLMQNEIIRCVTDTSRLLIYQDAFLLPGAASNPHRVLVFPLKGPNLRDYARETSTIVRRSAAKQLLQALKALHDGGMVHRDLNSANVMFGLSSFEPGVDVTTKYKILGRPQKMEFPMDEEIWKKGELVAPMSPKDSFVVQDTITLADFGLTIRSGTEVDFKLQGTIGYCAPELMHGVNPTFASDMWSYMCVFAELYLKWPLFGPGFFGGGLRFVVGLFIRVLGPLPPSWKGSYEGGGEPDESWYDQSKIPEPGMSLESRVTQSRDSIEPAEQKLVLNILRRGFCYLPEERLSAGELLEDASFKALMDMYGL</sequence>
<dbReference type="SMART" id="SM00220">
    <property type="entry name" value="S_TKc"/>
    <property type="match status" value="1"/>
</dbReference>
<evidence type="ECO:0000313" key="8">
    <source>
        <dbReference type="EMBL" id="KAF5687863.1"/>
    </source>
</evidence>
<keyword evidence="9" id="KW-1185">Reference proteome</keyword>
<proteinExistence type="predicted"/>
<dbReference type="Gene3D" id="3.30.200.20">
    <property type="entry name" value="Phosphorylase Kinase, domain 1"/>
    <property type="match status" value="1"/>
</dbReference>
<dbReference type="GO" id="GO:0043484">
    <property type="term" value="P:regulation of RNA splicing"/>
    <property type="evidence" value="ECO:0007669"/>
    <property type="project" value="TreeGrafter"/>
</dbReference>
<evidence type="ECO:0000256" key="6">
    <source>
        <dbReference type="PROSITE-ProRule" id="PRU10141"/>
    </source>
</evidence>
<dbReference type="InterPro" id="IPR001245">
    <property type="entry name" value="Ser-Thr/Tyr_kinase_cat_dom"/>
</dbReference>
<dbReference type="Pfam" id="PF07714">
    <property type="entry name" value="PK_Tyr_Ser-Thr"/>
    <property type="match status" value="1"/>
</dbReference>
<keyword evidence="4 8" id="KW-0418">Kinase</keyword>
<gene>
    <name evidence="8" type="ORF">FDENT_5153</name>
</gene>
<dbReference type="Gene3D" id="1.10.510.10">
    <property type="entry name" value="Transferase(Phosphotransferase) domain 1"/>
    <property type="match status" value="1"/>
</dbReference>
<dbReference type="InterPro" id="IPR051175">
    <property type="entry name" value="CLK_kinases"/>
</dbReference>
<dbReference type="Proteomes" id="UP000562682">
    <property type="component" value="Unassembled WGS sequence"/>
</dbReference>
<name>A0A8H5UE60_9HYPO</name>
<dbReference type="GO" id="GO:0004674">
    <property type="term" value="F:protein serine/threonine kinase activity"/>
    <property type="evidence" value="ECO:0007669"/>
    <property type="project" value="UniProtKB-KW"/>
</dbReference>
<evidence type="ECO:0000259" key="7">
    <source>
        <dbReference type="PROSITE" id="PS50011"/>
    </source>
</evidence>
<dbReference type="GO" id="GO:0005524">
    <property type="term" value="F:ATP binding"/>
    <property type="evidence" value="ECO:0007669"/>
    <property type="project" value="UniProtKB-UniRule"/>
</dbReference>
<dbReference type="InterPro" id="IPR011009">
    <property type="entry name" value="Kinase-like_dom_sf"/>
</dbReference>
<dbReference type="PROSITE" id="PS00107">
    <property type="entry name" value="PROTEIN_KINASE_ATP"/>
    <property type="match status" value="1"/>
</dbReference>
<dbReference type="PANTHER" id="PTHR45646">
    <property type="entry name" value="SERINE/THREONINE-PROTEIN KINASE DOA-RELATED"/>
    <property type="match status" value="1"/>
</dbReference>
<protein>
    <submittedName>
        <fullName evidence="8">CMGC kinase</fullName>
    </submittedName>
</protein>
<feature type="domain" description="Protein kinase" evidence="7">
    <location>
        <begin position="104"/>
        <end position="446"/>
    </location>
</feature>
<dbReference type="GO" id="GO:0005634">
    <property type="term" value="C:nucleus"/>
    <property type="evidence" value="ECO:0007669"/>
    <property type="project" value="TreeGrafter"/>
</dbReference>
<comment type="caution">
    <text evidence="8">The sequence shown here is derived from an EMBL/GenBank/DDBJ whole genome shotgun (WGS) entry which is preliminary data.</text>
</comment>
<accession>A0A8H5UE60</accession>
<evidence type="ECO:0000256" key="3">
    <source>
        <dbReference type="ARBA" id="ARBA00022741"/>
    </source>
</evidence>
<evidence type="ECO:0000256" key="4">
    <source>
        <dbReference type="ARBA" id="ARBA00022777"/>
    </source>
</evidence>
<dbReference type="AlphaFoldDB" id="A0A8H5UE60"/>
<keyword evidence="1" id="KW-0723">Serine/threonine-protein kinase</keyword>
<feature type="binding site" evidence="6">
    <location>
        <position position="133"/>
    </location>
    <ligand>
        <name>ATP</name>
        <dbReference type="ChEBI" id="CHEBI:30616"/>
    </ligand>
</feature>
<evidence type="ECO:0000256" key="1">
    <source>
        <dbReference type="ARBA" id="ARBA00022527"/>
    </source>
</evidence>
<dbReference type="EMBL" id="JAAOAK010000127">
    <property type="protein sequence ID" value="KAF5687863.1"/>
    <property type="molecule type" value="Genomic_DNA"/>
</dbReference>
<evidence type="ECO:0000256" key="2">
    <source>
        <dbReference type="ARBA" id="ARBA00022679"/>
    </source>
</evidence>
<dbReference type="PANTHER" id="PTHR45646:SF11">
    <property type="entry name" value="SERINE_THREONINE-PROTEIN KINASE DOA"/>
    <property type="match status" value="1"/>
</dbReference>
<evidence type="ECO:0000313" key="9">
    <source>
        <dbReference type="Proteomes" id="UP000562682"/>
    </source>
</evidence>
<keyword evidence="2" id="KW-0808">Transferase</keyword>
<dbReference type="InterPro" id="IPR000719">
    <property type="entry name" value="Prot_kinase_dom"/>
</dbReference>
<dbReference type="PROSITE" id="PS50011">
    <property type="entry name" value="PROTEIN_KINASE_DOM"/>
    <property type="match status" value="1"/>
</dbReference>
<dbReference type="SUPFAM" id="SSF56112">
    <property type="entry name" value="Protein kinase-like (PK-like)"/>
    <property type="match status" value="1"/>
</dbReference>
<dbReference type="InterPro" id="IPR017441">
    <property type="entry name" value="Protein_kinase_ATP_BS"/>
</dbReference>
<organism evidence="8 9">
    <name type="scientific">Fusarium denticulatum</name>
    <dbReference type="NCBI Taxonomy" id="48507"/>
    <lineage>
        <taxon>Eukaryota</taxon>
        <taxon>Fungi</taxon>
        <taxon>Dikarya</taxon>
        <taxon>Ascomycota</taxon>
        <taxon>Pezizomycotina</taxon>
        <taxon>Sordariomycetes</taxon>
        <taxon>Hypocreomycetidae</taxon>
        <taxon>Hypocreales</taxon>
        <taxon>Nectriaceae</taxon>
        <taxon>Fusarium</taxon>
        <taxon>Fusarium fujikuroi species complex</taxon>
    </lineage>
</organism>
<evidence type="ECO:0000256" key="5">
    <source>
        <dbReference type="ARBA" id="ARBA00022840"/>
    </source>
</evidence>
<keyword evidence="5 6" id="KW-0067">ATP-binding</keyword>
<reference evidence="8 9" key="1">
    <citation type="submission" date="2020-05" db="EMBL/GenBank/DDBJ databases">
        <title>Identification and distribution of gene clusters putatively required for synthesis of sphingolipid metabolism inhibitors in phylogenetically diverse species of the filamentous fungus Fusarium.</title>
        <authorList>
            <person name="Kim H.-S."/>
            <person name="Busman M."/>
            <person name="Brown D.W."/>
            <person name="Divon H."/>
            <person name="Uhlig S."/>
            <person name="Proctor R.H."/>
        </authorList>
    </citation>
    <scope>NUCLEOTIDE SEQUENCE [LARGE SCALE GENOMIC DNA]</scope>
    <source>
        <strain evidence="8 9">NRRL 25311</strain>
    </source>
</reference>